<dbReference type="Proteomes" id="UP001431935">
    <property type="component" value="Chromosome"/>
</dbReference>
<evidence type="ECO:0000313" key="2">
    <source>
        <dbReference type="Proteomes" id="UP001431935"/>
    </source>
</evidence>
<dbReference type="RefSeq" id="WP_330463545.1">
    <property type="nucleotide sequence ID" value="NZ_CP143578.1"/>
</dbReference>
<organism evidence="1 2">
    <name type="scientific">Metamycoplasma gateae</name>
    <dbReference type="NCBI Taxonomy" id="35769"/>
    <lineage>
        <taxon>Bacteria</taxon>
        <taxon>Bacillati</taxon>
        <taxon>Mycoplasmatota</taxon>
        <taxon>Mycoplasmoidales</taxon>
        <taxon>Metamycoplasmataceae</taxon>
        <taxon>Metamycoplasma</taxon>
    </lineage>
</organism>
<proteinExistence type="predicted"/>
<sequence>MKKSNKIWLSSLASLTVGAVPLLVIACKDERKDRYVFEFSSPYTAQAFLHDSSRSYGSFISTSTNHHTSVGLVRVETLNEPELQHLTLNQGGENGVVETKTYIVNPTWTRRKLSLASAVVITDKNGTVTTFDADDADVRSSAPFTENGISYFNSPSVELKSNNEKSINSSNFDEKLKTAAKLQFVVRDGVQWVDQEGKATKYEVKAKDFYYSWLRTLSVSGNFRHENGGSKQLDDEAVIALSDLSSAAFTDKEEYSNDYLFTLFGIDHSKFKVENEFIQNVNGKEAVTFEKLSTEENPKFSEFFSKTMLADYTFFPAPSQYIDESNSLDELPVYNSIGLKTELTRQIETKIKSLDKNSFVYKSGAYWYGVSLKNTLYVGPYYITPQKGQELILKKNLHYYDREFVNSKDTVNEIVNIYNNGIDTDTFVKRTFDKYKQGKLSQIAFSGLKDAQREEILQNGEKYGLRFSKAVNKTNPFYREFSHPFVKPLPAGQSVEYYGFNDAFAKLMYGGTREELKEGKNDPQTYIAGTGLIFRSLFNAAINWDEFASLATGGQGFAWLAKVADGSLIGGSDQSTAKYKTPYDAREEINSLFALKSDKSGKVEFGNSLGSELSPKENEEAVKNFSRRIDKLKSAGFEILKQELQKLFEEFDKQNPELAGQPFKFEYGFPYVNISNAYKEAFNDIEQTFLELNPRLQLSVFFTGDKNDPKFDAFRTGGANGTELVSWSYDYDAIGSGYDGLSWGGNFIPTLTWIAANDEGDKNKLIKENYPELHKLAKAIVEHAKEGTSHEWVGSVPFADLHLVVNNFKGSRLPYTTTYHFEKKEGETHYNLKRNEQGKAVLWNVPEGKHATEAYAWTASFWLEYVSKLTNEVAVKLMAELTSFFNINFTYNIFKQRNEFGKVLIQNHFSVPDESVVGVSIYSDWKVKKV</sequence>
<dbReference type="PROSITE" id="PS51257">
    <property type="entry name" value="PROKAR_LIPOPROTEIN"/>
    <property type="match status" value="1"/>
</dbReference>
<dbReference type="NCBIfam" id="NF045850">
    <property type="entry name" value="ABC_Mplas_LP"/>
    <property type="match status" value="1"/>
</dbReference>
<protein>
    <submittedName>
        <fullName evidence="1">Oligopeptide ABC transporter substrate-binding protein</fullName>
    </submittedName>
</protein>
<gene>
    <name evidence="1" type="ORF">V2E26_00750</name>
</gene>
<dbReference type="EMBL" id="CP143578">
    <property type="protein sequence ID" value="WVN21515.1"/>
    <property type="molecule type" value="Genomic_DNA"/>
</dbReference>
<reference evidence="1" key="1">
    <citation type="submission" date="2024-01" db="EMBL/GenBank/DDBJ databases">
        <title>Complete genome sequence of Mycoplasma gateae strain 3700.</title>
        <authorList>
            <person name="Spergser J."/>
        </authorList>
    </citation>
    <scope>NUCLEOTIDE SEQUENCE [LARGE SCALE GENOMIC DNA]</scope>
    <source>
        <strain evidence="1">3700</strain>
    </source>
</reference>
<evidence type="ECO:0000313" key="1">
    <source>
        <dbReference type="EMBL" id="WVN21515.1"/>
    </source>
</evidence>
<accession>A0ABZ2AJ37</accession>
<name>A0ABZ2AJ37_9BACT</name>
<keyword evidence="2" id="KW-1185">Reference proteome</keyword>